<keyword evidence="3" id="KW-1185">Reference proteome</keyword>
<name>A0AAV1I7N0_9CHLO</name>
<accession>A0AAV1I7N0</accession>
<organism evidence="2 3">
    <name type="scientific">Coccomyxa viridis</name>
    <dbReference type="NCBI Taxonomy" id="1274662"/>
    <lineage>
        <taxon>Eukaryota</taxon>
        <taxon>Viridiplantae</taxon>
        <taxon>Chlorophyta</taxon>
        <taxon>core chlorophytes</taxon>
        <taxon>Trebouxiophyceae</taxon>
        <taxon>Trebouxiophyceae incertae sedis</taxon>
        <taxon>Coccomyxaceae</taxon>
        <taxon>Coccomyxa</taxon>
    </lineage>
</organism>
<sequence>MARVIDDVTVSEIVQQPWTKAGSRALREGAMFCFGRSAGVSVAPVQDLKAPFVGKSSDFKNKNEDAAAREDGQKTEAPHKAHKTGTGGSQAHAFVRHLIHSAGARTKLEELLKENYQMPGGEENIKCFFREEGFQTGISNMLKALEHDKANDLMFWASSYNLFVTWAANGQHPWDNLPGSHGPAATLEIGALRGQPSKTVVLFNGQEVEKWTFASGIFRTTSPIDINTPSGAVVPVNLELQMSSFSGYENEETSTYLGTQCHGVMWPETASLPAAWPICPPIVSGKVNITSREASVNPGAIDSLSEFAGTYTATFKDAEGQAPRPVELAIAASKSGRPSVTLNGNKVSGWAFDQNNVLSFEMQAGFSAWLQFTVLPGGPLFLGTMAPSNTEGFISDKEFQVFGEPKGQPSRALPDGTMDTTTGQLAGVGMGAAATLLFAHLLKGAALIWEELRKGATPEAVAREQEGILSGMDAAFTALDRLQTAALSFEIAFPLESDIKLMDPAASAEACKAADSAANIALAARLAGEQVEQAVKGAEEGFKEGNTLEATAKAAIAAWRASQAAEAAGKAEAMAASAAQLSRAAHTKAALAAAISASQAYNQAKTLAVEAAKMQMRAASASLKAVEEGITLHAQNRDYGKLKEIAEASGLAAKAVASAQLSVEGWSTNSAESRAGAIDAAKDASESAQMCHKFMRNVQARA</sequence>
<gene>
    <name evidence="2" type="ORF">CVIRNUC_006086</name>
</gene>
<dbReference type="Proteomes" id="UP001314263">
    <property type="component" value="Unassembled WGS sequence"/>
</dbReference>
<feature type="compositionally biased region" description="Basic and acidic residues" evidence="1">
    <location>
        <begin position="57"/>
        <end position="79"/>
    </location>
</feature>
<evidence type="ECO:0000313" key="3">
    <source>
        <dbReference type="Proteomes" id="UP001314263"/>
    </source>
</evidence>
<dbReference type="AlphaFoldDB" id="A0AAV1I7N0"/>
<comment type="caution">
    <text evidence="2">The sequence shown here is derived from an EMBL/GenBank/DDBJ whole genome shotgun (WGS) entry which is preliminary data.</text>
</comment>
<protein>
    <submittedName>
        <fullName evidence="2">Uncharacterized protein</fullName>
    </submittedName>
</protein>
<evidence type="ECO:0000256" key="1">
    <source>
        <dbReference type="SAM" id="MobiDB-lite"/>
    </source>
</evidence>
<proteinExistence type="predicted"/>
<feature type="region of interest" description="Disordered" evidence="1">
    <location>
        <begin position="54"/>
        <end position="88"/>
    </location>
</feature>
<reference evidence="2 3" key="1">
    <citation type="submission" date="2023-10" db="EMBL/GenBank/DDBJ databases">
        <authorList>
            <person name="Maclean D."/>
            <person name="Macfadyen A."/>
        </authorList>
    </citation>
    <scope>NUCLEOTIDE SEQUENCE [LARGE SCALE GENOMIC DNA]</scope>
</reference>
<dbReference type="EMBL" id="CAUYUE010000007">
    <property type="protein sequence ID" value="CAK0782891.1"/>
    <property type="molecule type" value="Genomic_DNA"/>
</dbReference>
<evidence type="ECO:0000313" key="2">
    <source>
        <dbReference type="EMBL" id="CAK0782891.1"/>
    </source>
</evidence>